<accession>A0A0W1SL41</accession>
<name>A0A0W1SL41_9EURY</name>
<dbReference type="OrthoDB" id="6111at2157"/>
<dbReference type="InterPro" id="IPR037523">
    <property type="entry name" value="VOC_core"/>
</dbReference>
<organism evidence="2 3">
    <name type="scientific">Haloferax profundi</name>
    <dbReference type="NCBI Taxonomy" id="1544718"/>
    <lineage>
        <taxon>Archaea</taxon>
        <taxon>Methanobacteriati</taxon>
        <taxon>Methanobacteriota</taxon>
        <taxon>Stenosarchaea group</taxon>
        <taxon>Halobacteria</taxon>
        <taxon>Halobacteriales</taxon>
        <taxon>Haloferacaceae</taxon>
        <taxon>Haloferax</taxon>
    </lineage>
</organism>
<dbReference type="CDD" id="cd06587">
    <property type="entry name" value="VOC"/>
    <property type="match status" value="1"/>
</dbReference>
<proteinExistence type="predicted"/>
<dbReference type="GO" id="GO:0016829">
    <property type="term" value="F:lyase activity"/>
    <property type="evidence" value="ECO:0007669"/>
    <property type="project" value="UniProtKB-KW"/>
</dbReference>
<dbReference type="InterPro" id="IPR004360">
    <property type="entry name" value="Glyas_Fos-R_dOase_dom"/>
</dbReference>
<feature type="domain" description="VOC" evidence="1">
    <location>
        <begin position="5"/>
        <end position="129"/>
    </location>
</feature>
<gene>
    <name evidence="2" type="ORF">AUR66_15160</name>
</gene>
<dbReference type="PROSITE" id="PS51819">
    <property type="entry name" value="VOC"/>
    <property type="match status" value="1"/>
</dbReference>
<dbReference type="SUPFAM" id="SSF54593">
    <property type="entry name" value="Glyoxalase/Bleomycin resistance protein/Dihydroxybiphenyl dioxygenase"/>
    <property type="match status" value="1"/>
</dbReference>
<dbReference type="EMBL" id="LOPV01000201">
    <property type="protein sequence ID" value="KTG26986.1"/>
    <property type="molecule type" value="Genomic_DNA"/>
</dbReference>
<dbReference type="AlphaFoldDB" id="A0A0W1SL41"/>
<evidence type="ECO:0000259" key="1">
    <source>
        <dbReference type="PROSITE" id="PS51819"/>
    </source>
</evidence>
<keyword evidence="2" id="KW-0456">Lyase</keyword>
<dbReference type="Pfam" id="PF00903">
    <property type="entry name" value="Glyoxalase"/>
    <property type="match status" value="1"/>
</dbReference>
<reference evidence="2 3" key="1">
    <citation type="submission" date="2015-12" db="EMBL/GenBank/DDBJ databases">
        <title>Haloferax profundi sp. nov. isolated from the Discovery deep brine-seawater interface in the Red Sea.</title>
        <authorList>
            <person name="Zhang G."/>
            <person name="Stingl U."/>
            <person name="Rashid M."/>
        </authorList>
    </citation>
    <scope>NUCLEOTIDE SEQUENCE [LARGE SCALE GENOMIC DNA]</scope>
    <source>
        <strain evidence="2 3">SB29</strain>
    </source>
</reference>
<evidence type="ECO:0000313" key="2">
    <source>
        <dbReference type="EMBL" id="KTG26986.1"/>
    </source>
</evidence>
<sequence length="135" mass="14777">MDVTAIDHVNLRIPEDGLDDALAFYGDALGFDIENQDLFEAGEKPFVSVRLTPVSIIHLQPTSTFRPPDETAFDHVAIEFDHTIDELRRHLDDGGVDVDRQLEPLGATGVAPAVYVTDPFGYTLELKARAGGEGE</sequence>
<dbReference type="RefSeq" id="WP_058572331.1">
    <property type="nucleotide sequence ID" value="NZ_LOPV01000201.1"/>
</dbReference>
<dbReference type="Gene3D" id="3.10.180.10">
    <property type="entry name" value="2,3-Dihydroxybiphenyl 1,2-Dioxygenase, domain 1"/>
    <property type="match status" value="1"/>
</dbReference>
<evidence type="ECO:0000313" key="3">
    <source>
        <dbReference type="Proteomes" id="UP000053157"/>
    </source>
</evidence>
<keyword evidence="3" id="KW-1185">Reference proteome</keyword>
<protein>
    <submittedName>
        <fullName evidence="2">Lactoylglutathione lyase</fullName>
    </submittedName>
</protein>
<comment type="caution">
    <text evidence="2">The sequence shown here is derived from an EMBL/GenBank/DDBJ whole genome shotgun (WGS) entry which is preliminary data.</text>
</comment>
<dbReference type="InterPro" id="IPR029068">
    <property type="entry name" value="Glyas_Bleomycin-R_OHBP_Dase"/>
</dbReference>
<dbReference type="Proteomes" id="UP000053157">
    <property type="component" value="Unassembled WGS sequence"/>
</dbReference>